<protein>
    <submittedName>
        <fullName evidence="2">DNA repair protein</fullName>
    </submittedName>
</protein>
<organism evidence="2 3">
    <name type="scientific">Deinococcus oregonensis</name>
    <dbReference type="NCBI Taxonomy" id="1805970"/>
    <lineage>
        <taxon>Bacteria</taxon>
        <taxon>Thermotogati</taxon>
        <taxon>Deinococcota</taxon>
        <taxon>Deinococci</taxon>
        <taxon>Deinococcales</taxon>
        <taxon>Deinococcaceae</taxon>
        <taxon>Deinococcus</taxon>
    </lineage>
</organism>
<evidence type="ECO:0000256" key="1">
    <source>
        <dbReference type="SAM" id="MobiDB-lite"/>
    </source>
</evidence>
<dbReference type="Proteomes" id="UP001589733">
    <property type="component" value="Unassembled WGS sequence"/>
</dbReference>
<sequence length="286" mass="31223">MTQASKIKKTATPDPVQTAQDTETAARTALQALLRTALPDLNLDVREAANVHELSAALTRAHEAWGLGLRHVQHEVRTEDGGTLGLYADGARVGSAQDAPEVLASAYATMQALDADGLSSWPVLPEGHRFTLEAGTRQIRVLVEDGRDFESHWTPHTGGLHFRTGRRGDDLWVEAFRAALGRDLVQDAAWEVVERIKDRALRRELQRRAEEKGILGAVLGARGEAVEASMRRSPGLHFTVSAAVMHSTARTLEAWKSLQKEAVAALEATQKAQVDRLVELLGRTGR</sequence>
<accession>A0ABV6B652</accession>
<keyword evidence="3" id="KW-1185">Reference proteome</keyword>
<comment type="caution">
    <text evidence="2">The sequence shown here is derived from an EMBL/GenBank/DDBJ whole genome shotgun (WGS) entry which is preliminary data.</text>
</comment>
<reference evidence="2 3" key="1">
    <citation type="submission" date="2024-09" db="EMBL/GenBank/DDBJ databases">
        <authorList>
            <person name="Sun Q."/>
            <person name="Mori K."/>
        </authorList>
    </citation>
    <scope>NUCLEOTIDE SEQUENCE [LARGE SCALE GENOMIC DNA]</scope>
    <source>
        <strain evidence="2 3">JCM 13503</strain>
    </source>
</reference>
<dbReference type="EMBL" id="JBHLYR010000063">
    <property type="protein sequence ID" value="MFB9994687.1"/>
    <property type="molecule type" value="Genomic_DNA"/>
</dbReference>
<evidence type="ECO:0000313" key="2">
    <source>
        <dbReference type="EMBL" id="MFB9994687.1"/>
    </source>
</evidence>
<name>A0ABV6B652_9DEIO</name>
<feature type="region of interest" description="Disordered" evidence="1">
    <location>
        <begin position="1"/>
        <end position="23"/>
    </location>
</feature>
<evidence type="ECO:0000313" key="3">
    <source>
        <dbReference type="Proteomes" id="UP001589733"/>
    </source>
</evidence>
<proteinExistence type="predicted"/>
<gene>
    <name evidence="2" type="ORF">ACFFLM_22250</name>
</gene>
<dbReference type="RefSeq" id="WP_380015874.1">
    <property type="nucleotide sequence ID" value="NZ_JBHLYR010000063.1"/>
</dbReference>